<evidence type="ECO:0000313" key="3">
    <source>
        <dbReference type="Proteomes" id="UP000324800"/>
    </source>
</evidence>
<protein>
    <submittedName>
        <fullName evidence="2">Uncharacterized protein</fullName>
    </submittedName>
</protein>
<proteinExistence type="predicted"/>
<dbReference type="EMBL" id="SNRW01003363">
    <property type="protein sequence ID" value="KAA6390050.1"/>
    <property type="molecule type" value="Genomic_DNA"/>
</dbReference>
<comment type="caution">
    <text evidence="2">The sequence shown here is derived from an EMBL/GenBank/DDBJ whole genome shotgun (WGS) entry which is preliminary data.</text>
</comment>
<evidence type="ECO:0000313" key="2">
    <source>
        <dbReference type="EMBL" id="KAA6390050.1"/>
    </source>
</evidence>
<name>A0A5J4W5L4_9EUKA</name>
<dbReference type="Proteomes" id="UP000324800">
    <property type="component" value="Unassembled WGS sequence"/>
</dbReference>
<dbReference type="AlphaFoldDB" id="A0A5J4W5L4"/>
<dbReference type="InterPro" id="IPR011050">
    <property type="entry name" value="Pectin_lyase_fold/virulence"/>
</dbReference>
<gene>
    <name evidence="2" type="ORF">EZS28_014422</name>
</gene>
<keyword evidence="1" id="KW-1133">Transmembrane helix</keyword>
<keyword evidence="1" id="KW-0812">Transmembrane</keyword>
<dbReference type="SUPFAM" id="SSF51126">
    <property type="entry name" value="Pectin lyase-like"/>
    <property type="match status" value="1"/>
</dbReference>
<feature type="transmembrane region" description="Helical" evidence="1">
    <location>
        <begin position="782"/>
        <end position="809"/>
    </location>
</feature>
<organism evidence="2 3">
    <name type="scientific">Streblomastix strix</name>
    <dbReference type="NCBI Taxonomy" id="222440"/>
    <lineage>
        <taxon>Eukaryota</taxon>
        <taxon>Metamonada</taxon>
        <taxon>Preaxostyla</taxon>
        <taxon>Oxymonadida</taxon>
        <taxon>Streblomastigidae</taxon>
        <taxon>Streblomastix</taxon>
    </lineage>
</organism>
<reference evidence="2 3" key="1">
    <citation type="submission" date="2019-03" db="EMBL/GenBank/DDBJ databases">
        <title>Single cell metagenomics reveals metabolic interactions within the superorganism composed of flagellate Streblomastix strix and complex community of Bacteroidetes bacteria on its surface.</title>
        <authorList>
            <person name="Treitli S.C."/>
            <person name="Kolisko M."/>
            <person name="Husnik F."/>
            <person name="Keeling P."/>
            <person name="Hampl V."/>
        </authorList>
    </citation>
    <scope>NUCLEOTIDE SEQUENCE [LARGE SCALE GENOMIC DNA]</scope>
    <source>
        <strain evidence="2">ST1C</strain>
    </source>
</reference>
<keyword evidence="1" id="KW-0472">Membrane</keyword>
<sequence>MQLLNFPGSWDSLLIHHQKFVIDSKGDILIDGSSDQTRYNNVNITDIPLLNSEISESSNSFRLIPANVINTLKASSRQNFDYERCLVLNNSIKFADLVLYGYYAYARQGANITASLVYNLESNPKNVYGKLNDGNIIRVYGRDDGCKQDNYMYTFGFEINGVVSSNCISNNVILPGHEDAPEGTNMPQTPTKCQNTEIPFTKYLQGFKYGGINNVNNQQMKLYLTRTGPVLTGSTSNQNINIIIGWETDQKGGEQWIVAKQKILSVGSGNERYFDIYYEEEKIPFISDEYPNDYLYNGSVLYCDGSCPDPITGDDSDKDKEQEQEQEVVDCIKTPVDPDCTDDSADKADQDGIGLITATTQISNEKFNTEITLLIINNQQQDQHIITNCSFINCGNTNKDAGAIYMLLSNGGSASITNSTFRQCEALNDGGAIYAQINTDGILIIDSSLFTNCSSLQSNGGAIYIRINYASQCSFIIRDTIIQDCKATNNSTSQQYSLSDFGGGIFISGIGDYEPRSKLIDLQGVKYNNNTAGKGGQSLYVVMNNIVEWCAFGIDGEYVKGNYSDLVSDKKDLEGIPVDFNTFNTLTSEQILSQQQSLEHWWTLLGTINKAQVILNVSNPNGKLIFTIEGSNMVRGVLNVKIIEIGDKSDDETDLELNGLKDQKQKYNNMNNQIKVILAPIKYINNNYQPIAKKSLQDQQNEIIWPPENESNNAINIDGEINTAQTASFGMDDYKWLNYKKKLYGVLISNNRNIFSGKDGIQNEAVLLEVVIEEDDSKVFTVWMIVLIVVGSVVVIGTVVFVVLFLVYLKKLEQRHKGQRFDDQYSIPEETAGSSSSEYNNNY</sequence>
<accession>A0A5J4W5L4</accession>
<evidence type="ECO:0000256" key="1">
    <source>
        <dbReference type="SAM" id="Phobius"/>
    </source>
</evidence>